<evidence type="ECO:0000313" key="2">
    <source>
        <dbReference type="EMBL" id="MCZ0703854.1"/>
    </source>
</evidence>
<keyword evidence="3" id="KW-1185">Reference proteome</keyword>
<dbReference type="PROSITE" id="PS50965">
    <property type="entry name" value="NERD"/>
    <property type="match status" value="1"/>
</dbReference>
<dbReference type="RefSeq" id="WP_268780618.1">
    <property type="nucleotide sequence ID" value="NZ_JAPRAT010000023.1"/>
</dbReference>
<proteinExistence type="predicted"/>
<dbReference type="Pfam" id="PF08378">
    <property type="entry name" value="NERD"/>
    <property type="match status" value="1"/>
</dbReference>
<accession>A0A9J6REN7</accession>
<dbReference type="AlphaFoldDB" id="A0A9J6REN7"/>
<dbReference type="EMBL" id="JAPRAT010000023">
    <property type="protein sequence ID" value="MCZ0703854.1"/>
    <property type="molecule type" value="Genomic_DNA"/>
</dbReference>
<reference evidence="2" key="1">
    <citation type="submission" date="2022-11" db="EMBL/GenBank/DDBJ databases">
        <title>WGS of Natronobacillus azotifigens 24KS-1, an anaerobic diazotrophic haloalkaliphile from soda-rich habitats.</title>
        <authorList>
            <person name="Sorokin D.Y."/>
            <person name="Merkel A.Y."/>
        </authorList>
    </citation>
    <scope>NUCLEOTIDE SEQUENCE</scope>
    <source>
        <strain evidence="2">24KS-1</strain>
    </source>
</reference>
<evidence type="ECO:0000259" key="1">
    <source>
        <dbReference type="PROSITE" id="PS50965"/>
    </source>
</evidence>
<organism evidence="2 3">
    <name type="scientific">Natronobacillus azotifigens</name>
    <dbReference type="NCBI Taxonomy" id="472978"/>
    <lineage>
        <taxon>Bacteria</taxon>
        <taxon>Bacillati</taxon>
        <taxon>Bacillota</taxon>
        <taxon>Bacilli</taxon>
        <taxon>Bacillales</taxon>
        <taxon>Bacillaceae</taxon>
        <taxon>Natronobacillus</taxon>
    </lineage>
</organism>
<gene>
    <name evidence="2" type="ORF">OWO01_11590</name>
</gene>
<protein>
    <submittedName>
        <fullName evidence="2">NERD domain-containing protein</fullName>
    </submittedName>
</protein>
<dbReference type="Proteomes" id="UP001084197">
    <property type="component" value="Unassembled WGS sequence"/>
</dbReference>
<name>A0A9J6REN7_9BACI</name>
<comment type="caution">
    <text evidence="2">The sequence shown here is derived from an EMBL/GenBank/DDBJ whole genome shotgun (WGS) entry which is preliminary data.</text>
</comment>
<evidence type="ECO:0000313" key="3">
    <source>
        <dbReference type="Proteomes" id="UP001084197"/>
    </source>
</evidence>
<dbReference type="InterPro" id="IPR011528">
    <property type="entry name" value="NERD"/>
</dbReference>
<feature type="domain" description="NERD" evidence="1">
    <location>
        <begin position="38"/>
        <end position="149"/>
    </location>
</feature>
<sequence>MDVQKSRREPHALSLLHSLSTRMNLSTDDERYYNNLRQGYSGECQFDQMVSDANINCLVLNDLLLENNHTEIQIDSILINQGKLYMIEIKNYEGDYYIQVDRWYSRATNNEIKNPLLQLKRTETVLRQILQKAKINIEVEALLVFINPQFVLYHASPTYPIIFYPQLTRFLKKLSGDHLLAKDKKIVEYLLLQQIPKSRNVYLPKYSFEQLKRGIMCPDCGSEFIRKTITELACETCGYVERIDDGIIRAFQEFRILFPDETFTTQKFYEFCGGIVSKHSCIRVLKKKVKLVSCSKKSYFHID</sequence>